<protein>
    <submittedName>
        <fullName evidence="2">Uncharacterized protein</fullName>
    </submittedName>
</protein>
<evidence type="ECO:0000256" key="1">
    <source>
        <dbReference type="SAM" id="MobiDB-lite"/>
    </source>
</evidence>
<dbReference type="RefSeq" id="WP_161012045.1">
    <property type="nucleotide sequence ID" value="NZ_WWCK01000001.1"/>
</dbReference>
<dbReference type="EMBL" id="WWCK01000001">
    <property type="protein sequence ID" value="MYM65433.1"/>
    <property type="molecule type" value="Genomic_DNA"/>
</dbReference>
<evidence type="ECO:0000313" key="2">
    <source>
        <dbReference type="EMBL" id="MYM65433.1"/>
    </source>
</evidence>
<dbReference type="AlphaFoldDB" id="A0A7X4GL47"/>
<feature type="region of interest" description="Disordered" evidence="1">
    <location>
        <begin position="1"/>
        <end position="69"/>
    </location>
</feature>
<name>A0A7X4GL47_9BURK</name>
<dbReference type="Proteomes" id="UP000450012">
    <property type="component" value="Unassembled WGS sequence"/>
</dbReference>
<comment type="caution">
    <text evidence="2">The sequence shown here is derived from an EMBL/GenBank/DDBJ whole genome shotgun (WGS) entry which is preliminary data.</text>
</comment>
<accession>A0A7X4GL47</accession>
<proteinExistence type="predicted"/>
<sequence length="69" mass="7247">MSKSNDSKSGVGKSADTGALSSDQDQASLETRPLDEQVVEQPEHGGSFVRCPKSGALTRVETEPAQDAK</sequence>
<organism evidence="2 3">
    <name type="scientific">Duganella rivi</name>
    <dbReference type="NCBI Taxonomy" id="2666083"/>
    <lineage>
        <taxon>Bacteria</taxon>
        <taxon>Pseudomonadati</taxon>
        <taxon>Pseudomonadota</taxon>
        <taxon>Betaproteobacteria</taxon>
        <taxon>Burkholderiales</taxon>
        <taxon>Oxalobacteraceae</taxon>
        <taxon>Telluria group</taxon>
        <taxon>Duganella</taxon>
    </lineage>
</organism>
<feature type="compositionally biased region" description="Polar residues" evidence="1">
    <location>
        <begin position="19"/>
        <end position="29"/>
    </location>
</feature>
<evidence type="ECO:0000313" key="3">
    <source>
        <dbReference type="Proteomes" id="UP000450012"/>
    </source>
</evidence>
<gene>
    <name evidence="2" type="ORF">GTP45_01120</name>
</gene>
<keyword evidence="3" id="KW-1185">Reference proteome</keyword>
<reference evidence="2 3" key="1">
    <citation type="submission" date="2019-12" db="EMBL/GenBank/DDBJ databases">
        <title>Novel species isolated from a subtropical stream in China.</title>
        <authorList>
            <person name="Lu H."/>
        </authorList>
    </citation>
    <scope>NUCLEOTIDE SEQUENCE [LARGE SCALE GENOMIC DNA]</scope>
    <source>
        <strain evidence="2 3">FT55W</strain>
    </source>
</reference>
<feature type="compositionally biased region" description="Basic and acidic residues" evidence="1">
    <location>
        <begin position="60"/>
        <end position="69"/>
    </location>
</feature>